<keyword evidence="2" id="KW-0472">Membrane</keyword>
<dbReference type="EMBL" id="JAUCMX010000020">
    <property type="protein sequence ID" value="KAK3515087.1"/>
    <property type="molecule type" value="Genomic_DNA"/>
</dbReference>
<feature type="transmembrane region" description="Helical" evidence="2">
    <location>
        <begin position="606"/>
        <end position="630"/>
    </location>
</feature>
<gene>
    <name evidence="3" type="ORF">QTP70_006709</name>
</gene>
<dbReference type="PANTHER" id="PTHR33504:SF2">
    <property type="entry name" value="PROTEIN MFI"/>
    <property type="match status" value="1"/>
</dbReference>
<keyword evidence="2" id="KW-0812">Transmembrane</keyword>
<dbReference type="AlphaFoldDB" id="A0AAE0Q6G7"/>
<feature type="transmembrane region" description="Helical" evidence="2">
    <location>
        <begin position="577"/>
        <end position="600"/>
    </location>
</feature>
<evidence type="ECO:0000256" key="2">
    <source>
        <dbReference type="SAM" id="Phobius"/>
    </source>
</evidence>
<organism evidence="3 4">
    <name type="scientific">Hemibagrus guttatus</name>
    <dbReference type="NCBI Taxonomy" id="175788"/>
    <lineage>
        <taxon>Eukaryota</taxon>
        <taxon>Metazoa</taxon>
        <taxon>Chordata</taxon>
        <taxon>Craniata</taxon>
        <taxon>Vertebrata</taxon>
        <taxon>Euteleostomi</taxon>
        <taxon>Actinopterygii</taxon>
        <taxon>Neopterygii</taxon>
        <taxon>Teleostei</taxon>
        <taxon>Ostariophysi</taxon>
        <taxon>Siluriformes</taxon>
        <taxon>Bagridae</taxon>
        <taxon>Hemibagrus</taxon>
    </lineage>
</organism>
<feature type="compositionally biased region" description="Basic and acidic residues" evidence="1">
    <location>
        <begin position="723"/>
        <end position="733"/>
    </location>
</feature>
<dbReference type="PANTHER" id="PTHR33504">
    <property type="entry name" value="NADH DEHYDROGENASE (UBIQUINONE) 1 BETA SUBCOMPLEX, 4"/>
    <property type="match status" value="1"/>
</dbReference>
<accession>A0AAE0Q6G7</accession>
<name>A0AAE0Q6G7_9TELE</name>
<comment type="caution">
    <text evidence="3">The sequence shown here is derived from an EMBL/GenBank/DDBJ whole genome shotgun (WGS) entry which is preliminary data.</text>
</comment>
<sequence length="733" mass="82909">MKKESMKCSYLLSRAFTPAPPVQVEEQEDEVQDSLSDRAARVMQRAWRKHANIVVFKYFKNLVNFRNQGDPRLLLRYINPREADILDAAAGVYLRFRLGGTSFPPNIYYKIFTQRPIVDMCANSPKDYTHPGQKRAVAQQVHNGVPLVQDDRSGWYRRVENNGWRLLSGKICLHGDPITQDTSCKRTEFHHCKLVRRQDAERKRKIRKIEWMKKMYDEGAVYAHTEHGDTAMLLVEQLEPGTAVDREVDELIEWTNALNFDEYINEWNLVGTSKSSMLQKDQQQVLSSHVPQEFSELREDTLPAHVFSPNQSEYTRGGVLPLTLPGSLFLMSGRVFAASENEESEEQTLLTDELSLYTTPHTRVQCVKPEVGPVEQSVASLRKSAEPYTAWFQRHHYHHINIIITINIITTTVIIIIITTIINIIIIIKNIIKMHLYIIYIFQEYYKTTEPGINASVQTVRDISEFLMNPPPEFYPSVGAVGFSAILGLYLAKGMHKIAHHHHHHHHHCHHIIITTTIITTTTTITTSTIIITTTTTITTATTIIITITTTITTTIIISITTTITTTTITTTNVTTIITTTNVITTTIITTTNVITTIIITITTTVITTIIIIIFTTTITTTITTTTTIITTKMQILFWRDPKAFPGQPRDIVSPSCPGSSPGPLPGGACPEHLSRETSRRHPKQMPEPPQLPPFDVEEQQLYSELLPGDRAPYPISKGTPRHPTEEAHFGRL</sequence>
<evidence type="ECO:0000256" key="1">
    <source>
        <dbReference type="SAM" id="MobiDB-lite"/>
    </source>
</evidence>
<keyword evidence="4" id="KW-1185">Reference proteome</keyword>
<feature type="transmembrane region" description="Helical" evidence="2">
    <location>
        <begin position="474"/>
        <end position="492"/>
    </location>
</feature>
<evidence type="ECO:0000313" key="4">
    <source>
        <dbReference type="Proteomes" id="UP001274896"/>
    </source>
</evidence>
<feature type="compositionally biased region" description="Low complexity" evidence="1">
    <location>
        <begin position="654"/>
        <end position="671"/>
    </location>
</feature>
<dbReference type="Proteomes" id="UP001274896">
    <property type="component" value="Unassembled WGS sequence"/>
</dbReference>
<proteinExistence type="predicted"/>
<feature type="transmembrane region" description="Helical" evidence="2">
    <location>
        <begin position="512"/>
        <end position="532"/>
    </location>
</feature>
<keyword evidence="2" id="KW-1133">Transmembrane helix</keyword>
<feature type="transmembrane region" description="Helical" evidence="2">
    <location>
        <begin position="402"/>
        <end position="428"/>
    </location>
</feature>
<reference evidence="3" key="1">
    <citation type="submission" date="2023-06" db="EMBL/GenBank/DDBJ databases">
        <title>Male Hemibagrus guttatus genome.</title>
        <authorList>
            <person name="Bian C."/>
        </authorList>
    </citation>
    <scope>NUCLEOTIDE SEQUENCE</scope>
    <source>
        <strain evidence="3">Male_cb2023</strain>
        <tissue evidence="3">Muscle</tissue>
    </source>
</reference>
<feature type="region of interest" description="Disordered" evidence="1">
    <location>
        <begin position="649"/>
        <end position="733"/>
    </location>
</feature>
<evidence type="ECO:0000313" key="3">
    <source>
        <dbReference type="EMBL" id="KAK3515087.1"/>
    </source>
</evidence>
<protein>
    <submittedName>
        <fullName evidence="3">Uncharacterized protein</fullName>
    </submittedName>
</protein>
<feature type="transmembrane region" description="Helical" evidence="2">
    <location>
        <begin position="544"/>
        <end position="565"/>
    </location>
</feature>